<protein>
    <submittedName>
        <fullName evidence="1">Uncharacterized protein</fullName>
    </submittedName>
</protein>
<gene>
    <name evidence="1" type="ORF">AVEN_259310_1</name>
</gene>
<proteinExistence type="predicted"/>
<organism evidence="1 2">
    <name type="scientific">Araneus ventricosus</name>
    <name type="common">Orbweaver spider</name>
    <name type="synonym">Epeira ventricosa</name>
    <dbReference type="NCBI Taxonomy" id="182803"/>
    <lineage>
        <taxon>Eukaryota</taxon>
        <taxon>Metazoa</taxon>
        <taxon>Ecdysozoa</taxon>
        <taxon>Arthropoda</taxon>
        <taxon>Chelicerata</taxon>
        <taxon>Arachnida</taxon>
        <taxon>Araneae</taxon>
        <taxon>Araneomorphae</taxon>
        <taxon>Entelegynae</taxon>
        <taxon>Araneoidea</taxon>
        <taxon>Araneidae</taxon>
        <taxon>Araneus</taxon>
    </lineage>
</organism>
<dbReference type="Proteomes" id="UP000499080">
    <property type="component" value="Unassembled WGS sequence"/>
</dbReference>
<evidence type="ECO:0000313" key="2">
    <source>
        <dbReference type="Proteomes" id="UP000499080"/>
    </source>
</evidence>
<dbReference type="EMBL" id="BGPR01001413">
    <property type="protein sequence ID" value="GBM53326.1"/>
    <property type="molecule type" value="Genomic_DNA"/>
</dbReference>
<keyword evidence="2" id="KW-1185">Reference proteome</keyword>
<accession>A0A4Y2GKK8</accession>
<name>A0A4Y2GKK8_ARAVE</name>
<comment type="caution">
    <text evidence="1">The sequence shown here is derived from an EMBL/GenBank/DDBJ whole genome shotgun (WGS) entry which is preliminary data.</text>
</comment>
<reference evidence="1 2" key="1">
    <citation type="journal article" date="2019" name="Sci. Rep.">
        <title>Orb-weaving spider Araneus ventricosus genome elucidates the spidroin gene catalogue.</title>
        <authorList>
            <person name="Kono N."/>
            <person name="Nakamura H."/>
            <person name="Ohtoshi R."/>
            <person name="Moran D.A.P."/>
            <person name="Shinohara A."/>
            <person name="Yoshida Y."/>
            <person name="Fujiwara M."/>
            <person name="Mori M."/>
            <person name="Tomita M."/>
            <person name="Arakawa K."/>
        </authorList>
    </citation>
    <scope>NUCLEOTIDE SEQUENCE [LARGE SCALE GENOMIC DNA]</scope>
</reference>
<sequence>MPQIASILAEEWISSISKAINLHRKLPSLDDVIEGEVHEGQFGAVVLISKRDQITKTTPEPAPPFRNFSAVPVQRFIVVVGGTGIRSGPFEKFVITEGSHGFFYAGV</sequence>
<dbReference type="AlphaFoldDB" id="A0A4Y2GKK8"/>
<evidence type="ECO:0000313" key="1">
    <source>
        <dbReference type="EMBL" id="GBM53326.1"/>
    </source>
</evidence>